<protein>
    <submittedName>
        <fullName evidence="2">Uncharacterized protein</fullName>
    </submittedName>
</protein>
<comment type="caution">
    <text evidence="2">The sequence shown here is derived from an EMBL/GenBank/DDBJ whole genome shotgun (WGS) entry which is preliminary data.</text>
</comment>
<feature type="region of interest" description="Disordered" evidence="1">
    <location>
        <begin position="250"/>
        <end position="279"/>
    </location>
</feature>
<evidence type="ECO:0000313" key="2">
    <source>
        <dbReference type="EMBL" id="MFC5278107.1"/>
    </source>
</evidence>
<evidence type="ECO:0000256" key="1">
    <source>
        <dbReference type="SAM" id="MobiDB-lite"/>
    </source>
</evidence>
<dbReference type="Proteomes" id="UP001596118">
    <property type="component" value="Unassembled WGS sequence"/>
</dbReference>
<sequence length="279" mass="30165">MSPTAQALARTYSDREYPDPWEKVLDYRRVREYAADHPNHGRTRVGNAIDLPPSRVRGWLDGGKPDPVRGIQTAIDHGWIDPDPDGGVAAALVELLAHVLAGGTVSDVFVPAVSSGRRIGPAAISEAFEAVGVDARTRHADSDSRSTELYPATDASVLGRCLVAMGAPKGSKTELSAVPTVVWESPAPTRRRFVEIYVAHRGVYLEGKATTRIQEERPDSYLDDLHRLITECVTDEVSIGPTGITISADAARELQIPQRTGRRQSADHSRSSASSSPAR</sequence>
<proteinExistence type="predicted"/>
<accession>A0ABD5QZN7</accession>
<name>A0ABD5QZN7_9EURY</name>
<keyword evidence="3" id="KW-1185">Reference proteome</keyword>
<gene>
    <name evidence="2" type="ORF">ACFPM1_04930</name>
</gene>
<dbReference type="EMBL" id="JBHSKY010000006">
    <property type="protein sequence ID" value="MFC5278107.1"/>
    <property type="molecule type" value="Genomic_DNA"/>
</dbReference>
<dbReference type="AlphaFoldDB" id="A0ABD5QZN7"/>
<evidence type="ECO:0000313" key="3">
    <source>
        <dbReference type="Proteomes" id="UP001596118"/>
    </source>
</evidence>
<organism evidence="2 3">
    <name type="scientific">Halorubrum rubrum</name>
    <dbReference type="NCBI Taxonomy" id="1126240"/>
    <lineage>
        <taxon>Archaea</taxon>
        <taxon>Methanobacteriati</taxon>
        <taxon>Methanobacteriota</taxon>
        <taxon>Stenosarchaea group</taxon>
        <taxon>Halobacteria</taxon>
        <taxon>Halobacteriales</taxon>
        <taxon>Haloferacaceae</taxon>
        <taxon>Halorubrum</taxon>
    </lineage>
</organism>
<dbReference type="RefSeq" id="WP_256410322.1">
    <property type="nucleotide sequence ID" value="NZ_JANHDM010000001.1"/>
</dbReference>
<reference evidence="2 3" key="1">
    <citation type="journal article" date="2019" name="Int. J. Syst. Evol. Microbiol.">
        <title>The Global Catalogue of Microorganisms (GCM) 10K type strain sequencing project: providing services to taxonomists for standard genome sequencing and annotation.</title>
        <authorList>
            <consortium name="The Broad Institute Genomics Platform"/>
            <consortium name="The Broad Institute Genome Sequencing Center for Infectious Disease"/>
            <person name="Wu L."/>
            <person name="Ma J."/>
        </authorList>
    </citation>
    <scope>NUCLEOTIDE SEQUENCE [LARGE SCALE GENOMIC DNA]</scope>
    <source>
        <strain evidence="2 3">CGMCC 1.12124</strain>
    </source>
</reference>